<sequence length="180" mass="20847">MPRQITLADGRAVEVDCLSCALTSGVIEPTGGVIYESDQFHVHQDVAYPIRGLVILAAKRHIYGMDELTERERLEFITLIHQIRAIQRTKLGIEYVYYFYNEDTTHHFHLWMVPRHDWMREFGRSVESLRPVLLHARHHKNDEANLKDVMEGIQLLRDSLGKLEPLMAEVAWQSGANDVE</sequence>
<dbReference type="RefSeq" id="WP_119599533.1">
    <property type="nucleotide sequence ID" value="NZ_QXQA01000004.1"/>
</dbReference>
<dbReference type="EMBL" id="QXQA01000004">
    <property type="protein sequence ID" value="RIX53753.1"/>
    <property type="molecule type" value="Genomic_DNA"/>
</dbReference>
<dbReference type="Proteomes" id="UP000266482">
    <property type="component" value="Unassembled WGS sequence"/>
</dbReference>
<name>A0A3A1V555_9BACL</name>
<organism evidence="1 2">
    <name type="scientific">Paenibacillus nanensis</name>
    <dbReference type="NCBI Taxonomy" id="393251"/>
    <lineage>
        <taxon>Bacteria</taxon>
        <taxon>Bacillati</taxon>
        <taxon>Bacillota</taxon>
        <taxon>Bacilli</taxon>
        <taxon>Bacillales</taxon>
        <taxon>Paenibacillaceae</taxon>
        <taxon>Paenibacillus</taxon>
    </lineage>
</organism>
<keyword evidence="1" id="KW-0378">Hydrolase</keyword>
<protein>
    <submittedName>
        <fullName evidence="1">Diadenosine tetraphosphate hydrolase</fullName>
    </submittedName>
</protein>
<dbReference type="OrthoDB" id="8163598at2"/>
<reference evidence="1 2" key="1">
    <citation type="submission" date="2018-09" db="EMBL/GenBank/DDBJ databases">
        <title>Paenibacillus aracenensis nov. sp. isolated from a cave in southern Spain.</title>
        <authorList>
            <person name="Jurado V."/>
            <person name="Gutierrez-Patricio S."/>
            <person name="Gonzalez-Pimentel J.L."/>
            <person name="Miller A.Z."/>
            <person name="Laiz L."/>
            <person name="Saiz-Jimenez C."/>
        </authorList>
    </citation>
    <scope>NUCLEOTIDE SEQUENCE [LARGE SCALE GENOMIC DNA]</scope>
    <source>
        <strain evidence="1 2">DSM 22867</strain>
    </source>
</reference>
<accession>A0A3A1V555</accession>
<proteinExistence type="predicted"/>
<comment type="caution">
    <text evidence="1">The sequence shown here is derived from an EMBL/GenBank/DDBJ whole genome shotgun (WGS) entry which is preliminary data.</text>
</comment>
<dbReference type="AlphaFoldDB" id="A0A3A1V555"/>
<dbReference type="InterPro" id="IPR036265">
    <property type="entry name" value="HIT-like_sf"/>
</dbReference>
<dbReference type="SUPFAM" id="SSF54197">
    <property type="entry name" value="HIT-like"/>
    <property type="match status" value="1"/>
</dbReference>
<evidence type="ECO:0000313" key="1">
    <source>
        <dbReference type="EMBL" id="RIX53753.1"/>
    </source>
</evidence>
<dbReference type="Gene3D" id="3.30.428.10">
    <property type="entry name" value="HIT-like"/>
    <property type="match status" value="1"/>
</dbReference>
<gene>
    <name evidence="1" type="ORF">D3P08_09765</name>
</gene>
<dbReference type="GO" id="GO:0016787">
    <property type="term" value="F:hydrolase activity"/>
    <property type="evidence" value="ECO:0007669"/>
    <property type="project" value="UniProtKB-KW"/>
</dbReference>
<evidence type="ECO:0000313" key="2">
    <source>
        <dbReference type="Proteomes" id="UP000266482"/>
    </source>
</evidence>
<keyword evidence="2" id="KW-1185">Reference proteome</keyword>